<dbReference type="EMBL" id="JH001903">
    <property type="protein sequence ID" value="EGW12847.1"/>
    <property type="molecule type" value="Genomic_DNA"/>
</dbReference>
<feature type="region of interest" description="Disordered" evidence="1">
    <location>
        <begin position="1"/>
        <end position="24"/>
    </location>
</feature>
<gene>
    <name evidence="2" type="ORF">I79_021292</name>
</gene>
<proteinExistence type="predicted"/>
<dbReference type="AlphaFoldDB" id="G3ICA1"/>
<accession>G3ICA1</accession>
<protein>
    <submittedName>
        <fullName evidence="2">Uncharacterized protein</fullName>
    </submittedName>
</protein>
<sequence>MPDEWQSILGDRPRGSWPVSSTTRVPRVTEEASLLGLPGPRRMVYSTLLT</sequence>
<organism evidence="2 3">
    <name type="scientific">Cricetulus griseus</name>
    <name type="common">Chinese hamster</name>
    <name type="synonym">Cricetulus barabensis griseus</name>
    <dbReference type="NCBI Taxonomy" id="10029"/>
    <lineage>
        <taxon>Eukaryota</taxon>
        <taxon>Metazoa</taxon>
        <taxon>Chordata</taxon>
        <taxon>Craniata</taxon>
        <taxon>Vertebrata</taxon>
        <taxon>Euteleostomi</taxon>
        <taxon>Mammalia</taxon>
        <taxon>Eutheria</taxon>
        <taxon>Euarchontoglires</taxon>
        <taxon>Glires</taxon>
        <taxon>Rodentia</taxon>
        <taxon>Myomorpha</taxon>
        <taxon>Muroidea</taxon>
        <taxon>Cricetidae</taxon>
        <taxon>Cricetinae</taxon>
        <taxon>Cricetulus</taxon>
    </lineage>
</organism>
<evidence type="ECO:0000256" key="1">
    <source>
        <dbReference type="SAM" id="MobiDB-lite"/>
    </source>
</evidence>
<dbReference type="InParanoid" id="G3ICA1"/>
<reference evidence="3" key="1">
    <citation type="journal article" date="2011" name="Nat. Biotechnol.">
        <title>The genomic sequence of the Chinese hamster ovary (CHO)-K1 cell line.</title>
        <authorList>
            <person name="Xu X."/>
            <person name="Nagarajan H."/>
            <person name="Lewis N.E."/>
            <person name="Pan S."/>
            <person name="Cai Z."/>
            <person name="Liu X."/>
            <person name="Chen W."/>
            <person name="Xie M."/>
            <person name="Wang W."/>
            <person name="Hammond S."/>
            <person name="Andersen M.R."/>
            <person name="Neff N."/>
            <person name="Passarelli B."/>
            <person name="Koh W."/>
            <person name="Fan H.C."/>
            <person name="Wang J."/>
            <person name="Gui Y."/>
            <person name="Lee K.H."/>
            <person name="Betenbaugh M.J."/>
            <person name="Quake S.R."/>
            <person name="Famili I."/>
            <person name="Palsson B.O."/>
            <person name="Wang J."/>
        </authorList>
    </citation>
    <scope>NUCLEOTIDE SEQUENCE [LARGE SCALE GENOMIC DNA]</scope>
    <source>
        <strain evidence="3">CHO K1 cell line</strain>
    </source>
</reference>
<name>G3ICA1_CRIGR</name>
<evidence type="ECO:0000313" key="3">
    <source>
        <dbReference type="Proteomes" id="UP000001075"/>
    </source>
</evidence>
<evidence type="ECO:0000313" key="2">
    <source>
        <dbReference type="EMBL" id="EGW12847.1"/>
    </source>
</evidence>
<dbReference type="Proteomes" id="UP000001075">
    <property type="component" value="Unassembled WGS sequence"/>
</dbReference>